<feature type="chain" id="PRO_5007843668" evidence="2">
    <location>
        <begin position="21"/>
        <end position="99"/>
    </location>
</feature>
<evidence type="ECO:0000256" key="1">
    <source>
        <dbReference type="SAM" id="Coils"/>
    </source>
</evidence>
<evidence type="ECO:0000256" key="2">
    <source>
        <dbReference type="SAM" id="SignalP"/>
    </source>
</evidence>
<proteinExistence type="predicted"/>
<name>A0A163JSE4_DIDRA</name>
<comment type="caution">
    <text evidence="3">The sequence shown here is derived from an EMBL/GenBank/DDBJ whole genome shotgun (WGS) entry which is preliminary data.</text>
</comment>
<organism evidence="3 4">
    <name type="scientific">Didymella rabiei</name>
    <name type="common">Chickpea ascochyta blight fungus</name>
    <name type="synonym">Mycosphaerella rabiei</name>
    <dbReference type="NCBI Taxonomy" id="5454"/>
    <lineage>
        <taxon>Eukaryota</taxon>
        <taxon>Fungi</taxon>
        <taxon>Dikarya</taxon>
        <taxon>Ascomycota</taxon>
        <taxon>Pezizomycotina</taxon>
        <taxon>Dothideomycetes</taxon>
        <taxon>Pleosporomycetidae</taxon>
        <taxon>Pleosporales</taxon>
        <taxon>Pleosporineae</taxon>
        <taxon>Didymellaceae</taxon>
        <taxon>Ascochyta</taxon>
    </lineage>
</organism>
<protein>
    <submittedName>
        <fullName evidence="3">Uncharacterized protein</fullName>
    </submittedName>
</protein>
<dbReference type="EMBL" id="JYNV01000103">
    <property type="protein sequence ID" value="KZM26560.1"/>
    <property type="molecule type" value="Genomic_DNA"/>
</dbReference>
<evidence type="ECO:0000313" key="3">
    <source>
        <dbReference type="EMBL" id="KZM26560.1"/>
    </source>
</evidence>
<dbReference type="AlphaFoldDB" id="A0A163JSE4"/>
<gene>
    <name evidence="3" type="ORF">ST47_g2222</name>
</gene>
<feature type="signal peptide" evidence="2">
    <location>
        <begin position="1"/>
        <end position="20"/>
    </location>
</feature>
<dbReference type="Proteomes" id="UP000076837">
    <property type="component" value="Unassembled WGS sequence"/>
</dbReference>
<keyword evidence="2" id="KW-0732">Signal</keyword>
<keyword evidence="1" id="KW-0175">Coiled coil</keyword>
<reference evidence="3 4" key="1">
    <citation type="journal article" date="2016" name="Sci. Rep.">
        <title>Draft genome sequencing and secretome analysis of fungal phytopathogen Ascochyta rabiei provides insight into the necrotrophic effector repertoire.</title>
        <authorList>
            <person name="Verma S."/>
            <person name="Gazara R.K."/>
            <person name="Nizam S."/>
            <person name="Parween S."/>
            <person name="Chattopadhyay D."/>
            <person name="Verma P.K."/>
        </authorList>
    </citation>
    <scope>NUCLEOTIDE SEQUENCE [LARGE SCALE GENOMIC DNA]</scope>
    <source>
        <strain evidence="3 4">ArDII</strain>
    </source>
</reference>
<keyword evidence="4" id="KW-1185">Reference proteome</keyword>
<feature type="coiled-coil region" evidence="1">
    <location>
        <begin position="44"/>
        <end position="81"/>
    </location>
</feature>
<sequence>MGKTVSNCLQILIAVTQVQGGALQYPWRQQNTKKHLQMVLEPGVEELKRDTARQSERIAALEQQNSNITRLLANYERLFRNVRAGIKRKKEVVEEKLGG</sequence>
<accession>A0A163JSE4</accession>
<evidence type="ECO:0000313" key="4">
    <source>
        <dbReference type="Proteomes" id="UP000076837"/>
    </source>
</evidence>